<keyword evidence="2" id="KW-0812">Transmembrane</keyword>
<keyword evidence="2" id="KW-0472">Membrane</keyword>
<proteinExistence type="predicted"/>
<feature type="compositionally biased region" description="Polar residues" evidence="1">
    <location>
        <begin position="96"/>
        <end position="108"/>
    </location>
</feature>
<comment type="caution">
    <text evidence="3">The sequence shown here is derived from an EMBL/GenBank/DDBJ whole genome shotgun (WGS) entry which is preliminary data.</text>
</comment>
<keyword evidence="4" id="KW-1185">Reference proteome</keyword>
<evidence type="ECO:0000256" key="2">
    <source>
        <dbReference type="SAM" id="Phobius"/>
    </source>
</evidence>
<dbReference type="EMBL" id="JBHULS010000002">
    <property type="protein sequence ID" value="MFD2551619.1"/>
    <property type="molecule type" value="Genomic_DNA"/>
</dbReference>
<protein>
    <recommendedName>
        <fullName evidence="5">Outer membrane protein beta-barrel domain-containing protein</fullName>
    </recommendedName>
</protein>
<sequence length="594" mass="65084">MSNKKHIDRIFQESFKDFEVTPNPKLWENIKSELPSAPKTPKTSKLSFFYKLRVLGVAALLVLFISIGYKMVTSGVEEVPVTNSVHTKTKILQPIPDTNASNKGSDQVSSAPSSMDSASKAAVTTQKNTKTPSGNKPIVIQKQELVIPPKAVLHSNKQQVVASTKSVLDSNKNEAYNKGLPLEKKPTELGSMAAKNTIDNTPLATNQVNNEALHGATGTQNTKDSTPIVGPLKRAYIGTGMASKPTKSSQAKSIKTSTAKRAQTSNQKPINTNSVAFTINSENQSKHTAANKQSAVAASANANPAVKPVLEPYPSRLQQEHTFVIPTPDSVQLPLQSIEDAIARLEALQTKTNKESLKNRWQVAANLAPVYYNTMGKGSHIDAEFVSNSKSGETNTSYGVRVAYNITKKFSVRSGFNSLNLSYDTDNVILYNSPSTTNPNLENPLRNITLVTGSTTLSAFSGENLGFQQINNELFNAAISQRLSYYEVPVEMAYKLVNNRFGVHLIGGVSTFFLNTNEVYSEFDSYKTYMGEANNINSVSFSTNVGLGLNYKFTNTFQFNFEPTFKYHVNGYKNTAGNFRPYIIGVYTGFSYQF</sequence>
<feature type="region of interest" description="Disordered" evidence="1">
    <location>
        <begin position="241"/>
        <end position="271"/>
    </location>
</feature>
<evidence type="ECO:0008006" key="5">
    <source>
        <dbReference type="Google" id="ProtNLM"/>
    </source>
</evidence>
<organism evidence="3 4">
    <name type="scientific">Bizionia sediminis</name>
    <dbReference type="NCBI Taxonomy" id="1737064"/>
    <lineage>
        <taxon>Bacteria</taxon>
        <taxon>Pseudomonadati</taxon>
        <taxon>Bacteroidota</taxon>
        <taxon>Flavobacteriia</taxon>
        <taxon>Flavobacteriales</taxon>
        <taxon>Flavobacteriaceae</taxon>
        <taxon>Bizionia</taxon>
    </lineage>
</organism>
<dbReference type="Proteomes" id="UP001597472">
    <property type="component" value="Unassembled WGS sequence"/>
</dbReference>
<feature type="compositionally biased region" description="Low complexity" evidence="1">
    <location>
        <begin position="109"/>
        <end position="122"/>
    </location>
</feature>
<feature type="compositionally biased region" description="Polar residues" evidence="1">
    <location>
        <begin position="123"/>
        <end position="134"/>
    </location>
</feature>
<evidence type="ECO:0000313" key="3">
    <source>
        <dbReference type="EMBL" id="MFD2551619.1"/>
    </source>
</evidence>
<feature type="transmembrane region" description="Helical" evidence="2">
    <location>
        <begin position="52"/>
        <end position="72"/>
    </location>
</feature>
<dbReference type="RefSeq" id="WP_376892903.1">
    <property type="nucleotide sequence ID" value="NZ_JBHULS010000002.1"/>
</dbReference>
<accession>A0ABW5KTB6</accession>
<feature type="compositionally biased region" description="Polar residues" evidence="1">
    <location>
        <begin position="245"/>
        <end position="271"/>
    </location>
</feature>
<keyword evidence="2" id="KW-1133">Transmembrane helix</keyword>
<gene>
    <name evidence="3" type="ORF">ACFSQP_07295</name>
</gene>
<evidence type="ECO:0000256" key="1">
    <source>
        <dbReference type="SAM" id="MobiDB-lite"/>
    </source>
</evidence>
<reference evidence="4" key="1">
    <citation type="journal article" date="2019" name="Int. J. Syst. Evol. Microbiol.">
        <title>The Global Catalogue of Microorganisms (GCM) 10K type strain sequencing project: providing services to taxonomists for standard genome sequencing and annotation.</title>
        <authorList>
            <consortium name="The Broad Institute Genomics Platform"/>
            <consortium name="The Broad Institute Genome Sequencing Center for Infectious Disease"/>
            <person name="Wu L."/>
            <person name="Ma J."/>
        </authorList>
    </citation>
    <scope>NUCLEOTIDE SEQUENCE [LARGE SCALE GENOMIC DNA]</scope>
    <source>
        <strain evidence="4">KCTC 42587</strain>
    </source>
</reference>
<name>A0ABW5KTB6_9FLAO</name>
<evidence type="ECO:0000313" key="4">
    <source>
        <dbReference type="Proteomes" id="UP001597472"/>
    </source>
</evidence>
<feature type="region of interest" description="Disordered" evidence="1">
    <location>
        <begin position="92"/>
        <end position="136"/>
    </location>
</feature>